<dbReference type="Gene3D" id="3.40.720.10">
    <property type="entry name" value="Alkaline Phosphatase, subunit A"/>
    <property type="match status" value="1"/>
</dbReference>
<proteinExistence type="predicted"/>
<reference evidence="2 3" key="1">
    <citation type="journal article" date="2014" name="Nature">
        <title>The genome of the recently domesticated crop plant sugar beet (Beta vulgaris).</title>
        <authorList>
            <person name="Dohm J.C."/>
            <person name="Minoche A.E."/>
            <person name="Holtgrawe D."/>
            <person name="Capella-Gutierrez S."/>
            <person name="Zakrzewski F."/>
            <person name="Tafer H."/>
            <person name="Rupp O."/>
            <person name="Sorensen T.R."/>
            <person name="Stracke R."/>
            <person name="Reinhardt R."/>
            <person name="Goesmann A."/>
            <person name="Kraft T."/>
            <person name="Schulz B."/>
            <person name="Stadler P.F."/>
            <person name="Schmidt T."/>
            <person name="Gabaldon T."/>
            <person name="Lehrach H."/>
            <person name="Weisshaar B."/>
            <person name="Himmelbauer H."/>
        </authorList>
    </citation>
    <scope>NUCLEOTIDE SEQUENCE [LARGE SCALE GENOMIC DNA]</scope>
    <source>
        <tissue evidence="2">Taproot</tissue>
    </source>
</reference>
<dbReference type="GO" id="GO:0006506">
    <property type="term" value="P:GPI anchor biosynthetic process"/>
    <property type="evidence" value="ECO:0007669"/>
    <property type="project" value="InterPro"/>
</dbReference>
<dbReference type="InterPro" id="IPR039524">
    <property type="entry name" value="PIGO/GPI13"/>
</dbReference>
<dbReference type="InterPro" id="IPR002591">
    <property type="entry name" value="Phosphodiest/P_Trfase"/>
</dbReference>
<dbReference type="Proteomes" id="UP000035740">
    <property type="component" value="Unassembled WGS sequence"/>
</dbReference>
<feature type="transmembrane region" description="Helical" evidence="1">
    <location>
        <begin position="235"/>
        <end position="259"/>
    </location>
</feature>
<protein>
    <recommendedName>
        <fullName evidence="4">GPI ethanolamine phosphate transferase 3</fullName>
    </recommendedName>
</protein>
<dbReference type="Gramene" id="KMS94372">
    <property type="protein sequence ID" value="KMS94372"/>
    <property type="gene ID" value="BVRB_022070"/>
</dbReference>
<evidence type="ECO:0008006" key="4">
    <source>
        <dbReference type="Google" id="ProtNLM"/>
    </source>
</evidence>
<name>A0A0J8B3E3_BETVV</name>
<organism evidence="2 3">
    <name type="scientific">Beta vulgaris subsp. vulgaris</name>
    <name type="common">Beet</name>
    <dbReference type="NCBI Taxonomy" id="3555"/>
    <lineage>
        <taxon>Eukaryota</taxon>
        <taxon>Viridiplantae</taxon>
        <taxon>Streptophyta</taxon>
        <taxon>Embryophyta</taxon>
        <taxon>Tracheophyta</taxon>
        <taxon>Spermatophyta</taxon>
        <taxon>Magnoliopsida</taxon>
        <taxon>eudicotyledons</taxon>
        <taxon>Gunneridae</taxon>
        <taxon>Pentapetalae</taxon>
        <taxon>Caryophyllales</taxon>
        <taxon>Chenopodiaceae</taxon>
        <taxon>Betoideae</taxon>
        <taxon>Beta</taxon>
    </lineage>
</organism>
<dbReference type="SUPFAM" id="SSF53649">
    <property type="entry name" value="Alkaline phosphatase-like"/>
    <property type="match status" value="1"/>
</dbReference>
<feature type="non-terminal residue" evidence="2">
    <location>
        <position position="1"/>
    </location>
</feature>
<dbReference type="Pfam" id="PF01663">
    <property type="entry name" value="Phosphodiest"/>
    <property type="match status" value="1"/>
</dbReference>
<sequence length="262" mass="29384">GVITHLRPEIDEGKFDLLIAHFLGVDHVGHRFYANHPTMKDKLRQLNDVLEDLVSAIDENTILFVLGDHGMTTEGNHGGTTKQETETALFAYSKQKIFPTGNETHFHPHIKQVDLVPTLSLLLGSSIPYSSLGTVISELFTVNTAAPWKRACGALRINAWQVQRYLHDYSSTSHLFEPELMQHLTAEFLSVDHDYIQLAIDLQSEKFHSEAAYMELANRYEAVLSRSQSMCREKWTMFDLTSMIYGVILLLVAGVGIGLNAG</sequence>
<dbReference type="EMBL" id="KQ093892">
    <property type="protein sequence ID" value="KMS94372.1"/>
    <property type="molecule type" value="Genomic_DNA"/>
</dbReference>
<dbReference type="OrthoDB" id="1739017at2759"/>
<keyword evidence="1" id="KW-0812">Transmembrane</keyword>
<keyword evidence="1" id="KW-1133">Transmembrane helix</keyword>
<dbReference type="GO" id="GO:0051377">
    <property type="term" value="F:mannose-ethanolamine phosphotransferase activity"/>
    <property type="evidence" value="ECO:0007669"/>
    <property type="project" value="TreeGrafter"/>
</dbReference>
<dbReference type="eggNOG" id="KOG2126">
    <property type="taxonomic scope" value="Eukaryota"/>
</dbReference>
<evidence type="ECO:0000256" key="1">
    <source>
        <dbReference type="SAM" id="Phobius"/>
    </source>
</evidence>
<keyword evidence="1" id="KW-0472">Membrane</keyword>
<keyword evidence="3" id="KW-1185">Reference proteome</keyword>
<evidence type="ECO:0000313" key="3">
    <source>
        <dbReference type="Proteomes" id="UP000035740"/>
    </source>
</evidence>
<gene>
    <name evidence="2" type="ORF">BVRB_022070</name>
</gene>
<accession>A0A0J8B3E3</accession>
<dbReference type="PANTHER" id="PTHR23071">
    <property type="entry name" value="PHOSPHATIDYLINOSITOL GLYCAN"/>
    <property type="match status" value="1"/>
</dbReference>
<dbReference type="PANTHER" id="PTHR23071:SF1">
    <property type="entry name" value="GPI ETHANOLAMINE PHOSPHATE TRANSFERASE 3"/>
    <property type="match status" value="1"/>
</dbReference>
<dbReference type="InterPro" id="IPR017850">
    <property type="entry name" value="Alkaline_phosphatase_core_sf"/>
</dbReference>
<dbReference type="AlphaFoldDB" id="A0A0J8B3E3"/>
<evidence type="ECO:0000313" key="2">
    <source>
        <dbReference type="EMBL" id="KMS94372.1"/>
    </source>
</evidence>
<dbReference type="GO" id="GO:0005789">
    <property type="term" value="C:endoplasmic reticulum membrane"/>
    <property type="evidence" value="ECO:0007669"/>
    <property type="project" value="TreeGrafter"/>
</dbReference>